<dbReference type="Pfam" id="PF13296">
    <property type="entry name" value="T6SS_Vgr"/>
    <property type="match status" value="1"/>
</dbReference>
<dbReference type="InterPro" id="IPR006533">
    <property type="entry name" value="T6SS_Vgr_RhsGE"/>
</dbReference>
<evidence type="ECO:0000259" key="5">
    <source>
        <dbReference type="Pfam" id="PF13296"/>
    </source>
</evidence>
<comment type="caution">
    <text evidence="6">The sequence shown here is derived from an EMBL/GenBank/DDBJ whole genome shotgun (WGS) entry which is preliminary data.</text>
</comment>
<evidence type="ECO:0000256" key="1">
    <source>
        <dbReference type="ARBA" id="ARBA00005558"/>
    </source>
</evidence>
<evidence type="ECO:0000256" key="2">
    <source>
        <dbReference type="SAM" id="Coils"/>
    </source>
</evidence>
<name>A0AAI9I0A1_PROST</name>
<dbReference type="NCBIfam" id="TIGR01646">
    <property type="entry name" value="vgr_GE"/>
    <property type="match status" value="1"/>
</dbReference>
<accession>A0AAI9I0A1</accession>
<keyword evidence="2" id="KW-0175">Coiled coil</keyword>
<evidence type="ECO:0000259" key="4">
    <source>
        <dbReference type="Pfam" id="PF10106"/>
    </source>
</evidence>
<dbReference type="Pfam" id="PF04717">
    <property type="entry name" value="Phage_base_V"/>
    <property type="match status" value="1"/>
</dbReference>
<dbReference type="InterPro" id="IPR006531">
    <property type="entry name" value="Gp5/Vgr_OB"/>
</dbReference>
<proteinExistence type="inferred from homology"/>
<dbReference type="InterPro" id="IPR037026">
    <property type="entry name" value="Vgr_OB-fold_dom_sf"/>
</dbReference>
<reference evidence="6" key="1">
    <citation type="submission" date="2024-02" db="EMBL/GenBank/DDBJ databases">
        <authorList>
            <consortium name="Clinical and Environmental Microbiology Branch: Whole genome sequencing antimicrobial resistance pathogens in the healthcare setting"/>
        </authorList>
    </citation>
    <scope>NUCLEOTIDE SEQUENCE</scope>
    <source>
        <strain evidence="6">2020GO-00142</strain>
    </source>
</reference>
<protein>
    <submittedName>
        <fullName evidence="6">Type VI secretion system tip protein VgrG</fullName>
    </submittedName>
</protein>
<feature type="domain" description="DUF2345" evidence="4">
    <location>
        <begin position="621"/>
        <end position="768"/>
    </location>
</feature>
<dbReference type="InterPro" id="IPR017847">
    <property type="entry name" value="T6SS_RhsGE_Vgr_subset"/>
</dbReference>
<dbReference type="Pfam" id="PF10106">
    <property type="entry name" value="DUF2345"/>
    <property type="match status" value="1"/>
</dbReference>
<sequence>MSLIEPLKAPFLSHNRYQLVVQACDALLDVESFIGREAISETYRYQITFTSSAQNLQASQFLRRTAHFTFSSPTIPLAELHSLNEPQKRIHGVVTHFKRLSGSADEAQYQIVIEPFVSLLRHQMRSHRFFLNKSVPEVIEFILREHKIQGWEFEFHLQRQYPKREQINQINESDWQFIERLLSEVGIFYSFSLQTDTKTEIIHFGDSQRAYVYDLQLPLNSPSGMNDNGVESVWGLSLRHQVVERSVTTKDYNHRQAMQTLQSIETDMTRGEGEDINYGDVYHYKPRHLERGEKYQPETETTHFWSRLDHERFLARQTLLRGKSNSPRLTPLMIFKVIDSQLPSTLPTDFQSEILITRLRFSGSRSSALVIQFDAAPYTEALCWRPALKPRPVIAGTLMARITSAKSHDIYAHQNEHGFYWVKFDADRDEKPTGYESMPLRLAKPYAGDTYGMHFPLIQGTEIAVAFHEGDPDRPYIAHALHDSHRPDHITDKNNTRNVIRTPANNKLRMEDKREEEHIKLSTEYGGKSQLNLGHLVNQGREKRGDGFELRTDSWGAIRAGKGLFISTDLRTKASSEQLDMREAKQQLDDALNLVSSLREAAEVAKAELADLNAQQTLLTQSIHELQQAALLLSAPAGIALTSPKTVQVNSGENITLTANKQADISVGKKITLAAGKAISLFAHTLGIKAFAAKGKVEIQAQSDEMHLTSLKDMTVTSTGGKTIVAAKDELLLTCGGAYIRLKGGQIEYGSPSNQTVKATNWVVEGPASMDITHPQFPQSMPKQTLRFQLSSSPQSPMKARAFEPYTLYGNGTLLTKGFTDENGNIQIEHDVSVEKYLVELLNGEKFTINLLKAGSENTQDDEVSREGFRALRPIPGMEGKKLSGMTHRDIFKKLLMTEVLKDNQEEK</sequence>
<feature type="domain" description="Putative type VI secretion system Rhs element associated Vgr" evidence="5">
    <location>
        <begin position="501"/>
        <end position="602"/>
    </location>
</feature>
<dbReference type="Gene3D" id="2.30.110.50">
    <property type="match status" value="1"/>
</dbReference>
<dbReference type="SUPFAM" id="SSF69255">
    <property type="entry name" value="gp5 N-terminal domain-like"/>
    <property type="match status" value="1"/>
</dbReference>
<evidence type="ECO:0000313" key="6">
    <source>
        <dbReference type="EMBL" id="EMP9433073.1"/>
    </source>
</evidence>
<gene>
    <name evidence="6" type="primary">vgrG</name>
    <name evidence="6" type="ORF">JRA39_002126</name>
</gene>
<dbReference type="Gene3D" id="3.55.50.10">
    <property type="entry name" value="Baseplate protein-like domains"/>
    <property type="match status" value="1"/>
</dbReference>
<feature type="coiled-coil region" evidence="2">
    <location>
        <begin position="574"/>
        <end position="629"/>
    </location>
</feature>
<dbReference type="InterPro" id="IPR018769">
    <property type="entry name" value="VgrG2_DUF2345"/>
</dbReference>
<dbReference type="Gene3D" id="4.10.220.110">
    <property type="match status" value="1"/>
</dbReference>
<dbReference type="Gene3D" id="2.40.50.230">
    <property type="entry name" value="Gp5 N-terminal domain"/>
    <property type="match status" value="1"/>
</dbReference>
<dbReference type="NCBIfam" id="TIGR03361">
    <property type="entry name" value="VI_Rhs_Vgr"/>
    <property type="match status" value="1"/>
</dbReference>
<dbReference type="AlphaFoldDB" id="A0AAI9I0A1"/>
<dbReference type="EMBL" id="AAZDVE040000014">
    <property type="protein sequence ID" value="EMP9433073.1"/>
    <property type="molecule type" value="Genomic_DNA"/>
</dbReference>
<feature type="domain" description="Gp5/Type VI secretion system Vgr protein OB-fold" evidence="3">
    <location>
        <begin position="440"/>
        <end position="481"/>
    </location>
</feature>
<dbReference type="SUPFAM" id="SSF69279">
    <property type="entry name" value="Phage tail proteins"/>
    <property type="match status" value="2"/>
</dbReference>
<organism evidence="6">
    <name type="scientific">Providencia stuartii</name>
    <dbReference type="NCBI Taxonomy" id="588"/>
    <lineage>
        <taxon>Bacteria</taxon>
        <taxon>Pseudomonadati</taxon>
        <taxon>Pseudomonadota</taxon>
        <taxon>Gammaproteobacteria</taxon>
        <taxon>Enterobacterales</taxon>
        <taxon>Morganellaceae</taxon>
        <taxon>Providencia</taxon>
    </lineage>
</organism>
<evidence type="ECO:0000259" key="3">
    <source>
        <dbReference type="Pfam" id="PF04717"/>
    </source>
</evidence>
<dbReference type="Pfam" id="PF05954">
    <property type="entry name" value="Phage_GPD"/>
    <property type="match status" value="1"/>
</dbReference>
<comment type="similarity">
    <text evidence="1">Belongs to the VgrG protein family.</text>
</comment>
<dbReference type="InterPro" id="IPR028244">
    <property type="entry name" value="T6SS_Rhs_Vgr_dom"/>
</dbReference>